<dbReference type="PANTHER" id="PTHR30146:SF109">
    <property type="entry name" value="HTH-TYPE TRANSCRIPTIONAL REGULATOR GALS"/>
    <property type="match status" value="1"/>
</dbReference>
<dbReference type="PANTHER" id="PTHR30146">
    <property type="entry name" value="LACI-RELATED TRANSCRIPTIONAL REPRESSOR"/>
    <property type="match status" value="1"/>
</dbReference>
<dbReference type="SUPFAM" id="SSF47413">
    <property type="entry name" value="lambda repressor-like DNA-binding domains"/>
    <property type="match status" value="1"/>
</dbReference>
<keyword evidence="1" id="KW-0805">Transcription regulation</keyword>
<dbReference type="Pfam" id="PF00356">
    <property type="entry name" value="LacI"/>
    <property type="match status" value="1"/>
</dbReference>
<evidence type="ECO:0000259" key="4">
    <source>
        <dbReference type="PROSITE" id="PS50932"/>
    </source>
</evidence>
<evidence type="ECO:0000256" key="2">
    <source>
        <dbReference type="ARBA" id="ARBA00023125"/>
    </source>
</evidence>
<dbReference type="SUPFAM" id="SSF53822">
    <property type="entry name" value="Periplasmic binding protein-like I"/>
    <property type="match status" value="1"/>
</dbReference>
<sequence length="338" mass="37660">MTLTIRDIAEMAGVSKATVSKVINHYEGVNEQTKRKVMRIIEKTGYQPTFSAKSLATNKSGLIGLIYAGETNVKFNHPFFSEVISTFQKNIVGLGYDIIIFSNEPSIRKDVDYLARCRHFRLDGCLIVAGEEIEQAVMELDQSEIPCVGIDIKLSGKNSAFVMTDNLMVSQLAVEHVYEVASGEIAFIAGKKTSEISNLRLEGFLSAMKQYKQPIRPEWIAHGDFFENSGYESMKHILQNREVPKAVIAASDMMALGAMRAIKETGRRIPKDIKVVGCDDVEACRYSEPTLSTVKQDKQELGRIAAKKLNDLITKEECSEPSIVKPELVIRHSSMNSM</sequence>
<keyword evidence="6" id="KW-1185">Reference proteome</keyword>
<dbReference type="InterPro" id="IPR046335">
    <property type="entry name" value="LacI/GalR-like_sensor"/>
</dbReference>
<accession>A0A974NQS4</accession>
<dbReference type="GO" id="GO:0000976">
    <property type="term" value="F:transcription cis-regulatory region binding"/>
    <property type="evidence" value="ECO:0007669"/>
    <property type="project" value="TreeGrafter"/>
</dbReference>
<keyword evidence="2 5" id="KW-0238">DNA-binding</keyword>
<keyword evidence="3" id="KW-0804">Transcription</keyword>
<reference evidence="5 6" key="1">
    <citation type="submission" date="2021-01" db="EMBL/GenBank/DDBJ databases">
        <title>FDA dAtabase for Regulatory Grade micrObial Sequences (FDA-ARGOS): Supporting development and validation of Infectious Disease Dx tests.</title>
        <authorList>
            <person name="Nelson B."/>
            <person name="Plummer A."/>
            <person name="Tallon L."/>
            <person name="Sadzewicz L."/>
            <person name="Zhao X."/>
            <person name="Boylan J."/>
            <person name="Ott S."/>
            <person name="Bowen H."/>
            <person name="Vavikolanu K."/>
            <person name="Mehta A."/>
            <person name="Aluvathingal J."/>
            <person name="Nadendla S."/>
            <person name="Myers T."/>
            <person name="Yan Y."/>
            <person name="Sichtig H."/>
        </authorList>
    </citation>
    <scope>NUCLEOTIDE SEQUENCE [LARGE SCALE GENOMIC DNA]</scope>
    <source>
        <strain evidence="5 6">FDAARGOS_1161</strain>
    </source>
</reference>
<dbReference type="InterPro" id="IPR010982">
    <property type="entry name" value="Lambda_DNA-bd_dom_sf"/>
</dbReference>
<evidence type="ECO:0000256" key="1">
    <source>
        <dbReference type="ARBA" id="ARBA00023015"/>
    </source>
</evidence>
<protein>
    <submittedName>
        <fullName evidence="5">LacI family DNA-binding transcriptional regulator</fullName>
    </submittedName>
</protein>
<dbReference type="RefSeq" id="WP_040376319.1">
    <property type="nucleotide sequence ID" value="NZ_CP068053.1"/>
</dbReference>
<evidence type="ECO:0000256" key="3">
    <source>
        <dbReference type="ARBA" id="ARBA00023163"/>
    </source>
</evidence>
<dbReference type="PROSITE" id="PS50932">
    <property type="entry name" value="HTH_LACI_2"/>
    <property type="match status" value="1"/>
</dbReference>
<dbReference type="GO" id="GO:0003700">
    <property type="term" value="F:DNA-binding transcription factor activity"/>
    <property type="evidence" value="ECO:0007669"/>
    <property type="project" value="TreeGrafter"/>
</dbReference>
<dbReference type="Proteomes" id="UP000595254">
    <property type="component" value="Chromosome"/>
</dbReference>
<organism evidence="5 6">
    <name type="scientific">Peribacillus psychrosaccharolyticus</name>
    <name type="common">Bacillus psychrosaccharolyticus</name>
    <dbReference type="NCBI Taxonomy" id="1407"/>
    <lineage>
        <taxon>Bacteria</taxon>
        <taxon>Bacillati</taxon>
        <taxon>Bacillota</taxon>
        <taxon>Bacilli</taxon>
        <taxon>Bacillales</taxon>
        <taxon>Bacillaceae</taxon>
        <taxon>Peribacillus</taxon>
    </lineage>
</organism>
<dbReference type="CDD" id="cd01392">
    <property type="entry name" value="HTH_LacI"/>
    <property type="match status" value="1"/>
</dbReference>
<dbReference type="SMART" id="SM00354">
    <property type="entry name" value="HTH_LACI"/>
    <property type="match status" value="1"/>
</dbReference>
<dbReference type="Gene3D" id="1.10.260.40">
    <property type="entry name" value="lambda repressor-like DNA-binding domains"/>
    <property type="match status" value="1"/>
</dbReference>
<dbReference type="CDD" id="cd06267">
    <property type="entry name" value="PBP1_LacI_sugar_binding-like"/>
    <property type="match status" value="1"/>
</dbReference>
<gene>
    <name evidence="5" type="ORF">I6J18_11035</name>
</gene>
<proteinExistence type="predicted"/>
<dbReference type="AlphaFoldDB" id="A0A974NQS4"/>
<dbReference type="InterPro" id="IPR000843">
    <property type="entry name" value="HTH_LacI"/>
</dbReference>
<dbReference type="PRINTS" id="PR00036">
    <property type="entry name" value="HTHLACI"/>
</dbReference>
<name>A0A974NQS4_PERPY</name>
<dbReference type="EMBL" id="CP068053">
    <property type="protein sequence ID" value="QQT02314.1"/>
    <property type="molecule type" value="Genomic_DNA"/>
</dbReference>
<feature type="domain" description="HTH lacI-type" evidence="4">
    <location>
        <begin position="3"/>
        <end position="57"/>
    </location>
</feature>
<dbReference type="Gene3D" id="3.40.50.2300">
    <property type="match status" value="2"/>
</dbReference>
<evidence type="ECO:0000313" key="5">
    <source>
        <dbReference type="EMBL" id="QQT02314.1"/>
    </source>
</evidence>
<evidence type="ECO:0000313" key="6">
    <source>
        <dbReference type="Proteomes" id="UP000595254"/>
    </source>
</evidence>
<dbReference type="InterPro" id="IPR028082">
    <property type="entry name" value="Peripla_BP_I"/>
</dbReference>
<dbReference type="KEGG" id="ppsr:I6J18_11035"/>
<dbReference type="Pfam" id="PF13377">
    <property type="entry name" value="Peripla_BP_3"/>
    <property type="match status" value="1"/>
</dbReference>
<dbReference type="PROSITE" id="PS00356">
    <property type="entry name" value="HTH_LACI_1"/>
    <property type="match status" value="1"/>
</dbReference>